<name>A0A0W4ZW60_PNEJ7</name>
<feature type="domain" description="CCZ1/INTU/HSP4 first Longin" evidence="2">
    <location>
        <begin position="15"/>
        <end position="105"/>
    </location>
</feature>
<comment type="similarity">
    <text evidence="1">Belongs to the CCZ1 family.</text>
</comment>
<dbReference type="GO" id="GO:0035658">
    <property type="term" value="C:Mon1-Ccz1 complex"/>
    <property type="evidence" value="ECO:0007669"/>
    <property type="project" value="InterPro"/>
</dbReference>
<evidence type="ECO:0000313" key="3">
    <source>
        <dbReference type="EMBL" id="KTW32618.1"/>
    </source>
</evidence>
<dbReference type="InterPro" id="IPR013176">
    <property type="entry name" value="Ccz1"/>
</dbReference>
<reference evidence="4" key="1">
    <citation type="journal article" date="2016" name="Nat. Commun.">
        <title>Genome analysis of three Pneumocystis species reveals adaptation mechanisms to life exclusively in mammalian hosts.</title>
        <authorList>
            <person name="Ma L."/>
            <person name="Chen Z."/>
            <person name="Huang D.W."/>
            <person name="Kutty G."/>
            <person name="Ishihara M."/>
            <person name="Wang H."/>
            <person name="Abouelleil A."/>
            <person name="Bishop L."/>
            <person name="Davey E."/>
            <person name="Deng R."/>
            <person name="Deng X."/>
            <person name="Fan L."/>
            <person name="Fantoni G."/>
            <person name="Fitzgerald M."/>
            <person name="Gogineni E."/>
            <person name="Goldberg J.M."/>
            <person name="Handley G."/>
            <person name="Hu X."/>
            <person name="Huber C."/>
            <person name="Jiao X."/>
            <person name="Jones K."/>
            <person name="Levin J.Z."/>
            <person name="Liu Y."/>
            <person name="Macdonald P."/>
            <person name="Melnikov A."/>
            <person name="Raley C."/>
            <person name="Sassi M."/>
            <person name="Sherman B.T."/>
            <person name="Song X."/>
            <person name="Sykes S."/>
            <person name="Tran B."/>
            <person name="Walsh L."/>
            <person name="Xia Y."/>
            <person name="Yang J."/>
            <person name="Young S."/>
            <person name="Zeng Q."/>
            <person name="Zheng X."/>
            <person name="Stephens R."/>
            <person name="Nusbaum C."/>
            <person name="Birren B.W."/>
            <person name="Azadi P."/>
            <person name="Lempicki R.A."/>
            <person name="Cuomo C.A."/>
            <person name="Kovacs J.A."/>
        </authorList>
    </citation>
    <scope>NUCLEOTIDE SEQUENCE [LARGE SCALE GENOMIC DNA]</scope>
    <source>
        <strain evidence="4">RU7</strain>
    </source>
</reference>
<dbReference type="RefSeq" id="XP_018231310.1">
    <property type="nucleotide sequence ID" value="XM_018372370.1"/>
</dbReference>
<protein>
    <recommendedName>
        <fullName evidence="2">CCZ1/INTU/HSP4 first Longin domain-containing protein</fullName>
    </recommendedName>
</protein>
<dbReference type="EMBL" id="LFWA01000001">
    <property type="protein sequence ID" value="KTW32618.1"/>
    <property type="molecule type" value="Genomic_DNA"/>
</dbReference>
<dbReference type="AlphaFoldDB" id="A0A0W4ZW60"/>
<dbReference type="STRING" id="1408657.A0A0W4ZW60"/>
<dbReference type="InterPro" id="IPR043987">
    <property type="entry name" value="CCZ1/INTU/HSP4_longin_1"/>
</dbReference>
<dbReference type="PANTHER" id="PTHR13056:SF0">
    <property type="entry name" value="VACUOLAR FUSION PROTEIN CCZ1 HOMOLOG-RELATED"/>
    <property type="match status" value="1"/>
</dbReference>
<evidence type="ECO:0000256" key="1">
    <source>
        <dbReference type="ARBA" id="ARBA00005352"/>
    </source>
</evidence>
<dbReference type="GO" id="GO:0016192">
    <property type="term" value="P:vesicle-mediated transport"/>
    <property type="evidence" value="ECO:0007669"/>
    <property type="project" value="InterPro"/>
</dbReference>
<comment type="caution">
    <text evidence="3">The sequence shown here is derived from an EMBL/GenBank/DDBJ whole genome shotgun (WGS) entry which is preliminary data.</text>
</comment>
<dbReference type="OrthoDB" id="240546at2759"/>
<proteinExistence type="inferred from homology"/>
<dbReference type="Proteomes" id="UP000053447">
    <property type="component" value="Unassembled WGS sequence"/>
</dbReference>
<evidence type="ECO:0000259" key="2">
    <source>
        <dbReference type="Pfam" id="PF19031"/>
    </source>
</evidence>
<organism evidence="3 4">
    <name type="scientific">Pneumocystis jirovecii (strain RU7)</name>
    <name type="common">Human pneumocystis pneumonia agent</name>
    <dbReference type="NCBI Taxonomy" id="1408657"/>
    <lineage>
        <taxon>Eukaryota</taxon>
        <taxon>Fungi</taxon>
        <taxon>Dikarya</taxon>
        <taxon>Ascomycota</taxon>
        <taxon>Taphrinomycotina</taxon>
        <taxon>Pneumocystomycetes</taxon>
        <taxon>Pneumocystaceae</taxon>
        <taxon>Pneumocystis</taxon>
    </lineage>
</organism>
<dbReference type="GeneID" id="28938625"/>
<dbReference type="PANTHER" id="PTHR13056">
    <property type="entry name" value="VACUOLAR FUSION PROTEIN CCZ1 HOMOLOG-RELATED"/>
    <property type="match status" value="1"/>
</dbReference>
<accession>A0A0W4ZW60</accession>
<dbReference type="VEuPathDB" id="FungiDB:T551_00103"/>
<evidence type="ECO:0000313" key="4">
    <source>
        <dbReference type="Proteomes" id="UP000053447"/>
    </source>
</evidence>
<keyword evidence="4" id="KW-1185">Reference proteome</keyword>
<sequence>MTSVRFSLSNKCPLSYLAIFNPSLGLSEGSLHHQILFFMSETLLSSDDQLRNIGLIQGILQFSENFKKKVFNEYIQSENYVIIITQVEDGWYIVAVSNKSFSVAFLKTNPIFCPPFTVLFHYLCNGYEQYKLIYGLFSHTLQIKGRDVLETQLNEWWSKWVWNLDLTLNDLSVLYNAIDMSLTSPDFYLEEKLIKSINELKANNDRILDLIISTVLFPFPDHHTKHNKGCLYAGDGSISKNNVKILYNWLKCEINEFFINKMYEENMVQEYFENNTNQDKKGKTVFLTSDSCFNSSNNNYKPLGSSWMPINLFALPSISIDMSNFVSFMSGNKSLENQSAYNYNSKNNMFKNNTLGYFIYGLVEKNGADSIISEKKLYLGNQINENIINSTLNDEGKNFSFKTLSLNTEIDSQYISISIYYSYPFIYMIPLRNQNIDTKNSENIFIKNNIFYIDLQCSLERMTAELQSYFMDYSRNYPSFFWHIIFDPNTRQLYNNIPLLNDDYKKNENIEKNLSTKELLHIHCYVLKIFDQIINTEKENELEEYILKTSWNFWICYLHSDGKHIILIMKKDKNKENLINDSFENVFQEAKKYVSELLYTPNIKI</sequence>
<gene>
    <name evidence="3" type="ORF">T551_00103</name>
</gene>
<dbReference type="Pfam" id="PF19031">
    <property type="entry name" value="Intu_longin_1"/>
    <property type="match status" value="1"/>
</dbReference>